<dbReference type="PANTHER" id="PTHR36109:SF2">
    <property type="entry name" value="MEMBRANE PROTEIN"/>
    <property type="match status" value="1"/>
</dbReference>
<feature type="compositionally biased region" description="Low complexity" evidence="1">
    <location>
        <begin position="201"/>
        <end position="210"/>
    </location>
</feature>
<evidence type="ECO:0000313" key="2">
    <source>
        <dbReference type="EMBL" id="GEP02350.1"/>
    </source>
</evidence>
<evidence type="ECO:0008006" key="6">
    <source>
        <dbReference type="Google" id="ProtNLM"/>
    </source>
</evidence>
<dbReference type="RefSeq" id="WP_238179623.1">
    <property type="nucleotide sequence ID" value="NZ_BJZU01000004.1"/>
</dbReference>
<name>A0A512IX99_9HYPH</name>
<gene>
    <name evidence="3" type="ORF">GCM10007888_61140</name>
    <name evidence="2" type="ORF">MOX02_03880</name>
</gene>
<evidence type="ECO:0000256" key="1">
    <source>
        <dbReference type="SAM" id="MobiDB-lite"/>
    </source>
</evidence>
<accession>A0A512IX99</accession>
<evidence type="ECO:0000313" key="3">
    <source>
        <dbReference type="EMBL" id="GLS67729.1"/>
    </source>
</evidence>
<reference evidence="2 4" key="3">
    <citation type="submission" date="2019-07" db="EMBL/GenBank/DDBJ databases">
        <title>Whole genome shotgun sequence of Methylobacterium oxalidis NBRC 107715.</title>
        <authorList>
            <person name="Hosoyama A."/>
            <person name="Uohara A."/>
            <person name="Ohji S."/>
            <person name="Ichikawa N."/>
        </authorList>
    </citation>
    <scope>NUCLEOTIDE SEQUENCE [LARGE SCALE GENOMIC DNA]</scope>
    <source>
        <strain evidence="2 4">NBRC 107715</strain>
    </source>
</reference>
<feature type="region of interest" description="Disordered" evidence="1">
    <location>
        <begin position="201"/>
        <end position="240"/>
    </location>
</feature>
<dbReference type="EMBL" id="BJZU01000004">
    <property type="protein sequence ID" value="GEP02350.1"/>
    <property type="molecule type" value="Genomic_DNA"/>
</dbReference>
<dbReference type="Proteomes" id="UP000321960">
    <property type="component" value="Unassembled WGS sequence"/>
</dbReference>
<dbReference type="EMBL" id="BSPK01000117">
    <property type="protein sequence ID" value="GLS67729.1"/>
    <property type="molecule type" value="Genomic_DNA"/>
</dbReference>
<evidence type="ECO:0000313" key="4">
    <source>
        <dbReference type="Proteomes" id="UP000321960"/>
    </source>
</evidence>
<dbReference type="AlphaFoldDB" id="A0A512IX99"/>
<proteinExistence type="predicted"/>
<dbReference type="Proteomes" id="UP001156856">
    <property type="component" value="Unassembled WGS sequence"/>
</dbReference>
<reference evidence="5" key="2">
    <citation type="journal article" date="2019" name="Int. J. Syst. Evol. Microbiol.">
        <title>The Global Catalogue of Microorganisms (GCM) 10K type strain sequencing project: providing services to taxonomists for standard genome sequencing and annotation.</title>
        <authorList>
            <consortium name="The Broad Institute Genomics Platform"/>
            <consortium name="The Broad Institute Genome Sequencing Center for Infectious Disease"/>
            <person name="Wu L."/>
            <person name="Ma J."/>
        </authorList>
    </citation>
    <scope>NUCLEOTIDE SEQUENCE [LARGE SCALE GENOMIC DNA]</scope>
    <source>
        <strain evidence="5">NBRC 107715</strain>
    </source>
</reference>
<feature type="region of interest" description="Disordered" evidence="1">
    <location>
        <begin position="43"/>
        <end position="69"/>
    </location>
</feature>
<keyword evidence="5" id="KW-1185">Reference proteome</keyword>
<comment type="caution">
    <text evidence="2">The sequence shown here is derived from an EMBL/GenBank/DDBJ whole genome shotgun (WGS) entry which is preliminary data.</text>
</comment>
<reference evidence="3" key="4">
    <citation type="submission" date="2023-01" db="EMBL/GenBank/DDBJ databases">
        <title>Draft genome sequence of Methylobacterium oxalidis strain NBRC 107715.</title>
        <authorList>
            <person name="Sun Q."/>
            <person name="Mori K."/>
        </authorList>
    </citation>
    <scope>NUCLEOTIDE SEQUENCE</scope>
    <source>
        <strain evidence="3">NBRC 107715</strain>
    </source>
</reference>
<protein>
    <recommendedName>
        <fullName evidence="6">General stress protein 17M-like domain-containing protein</fullName>
    </recommendedName>
</protein>
<organism evidence="2 4">
    <name type="scientific">Methylobacterium oxalidis</name>
    <dbReference type="NCBI Taxonomy" id="944322"/>
    <lineage>
        <taxon>Bacteria</taxon>
        <taxon>Pseudomonadati</taxon>
        <taxon>Pseudomonadota</taxon>
        <taxon>Alphaproteobacteria</taxon>
        <taxon>Hyphomicrobiales</taxon>
        <taxon>Methylobacteriaceae</taxon>
        <taxon>Methylobacterium</taxon>
    </lineage>
</organism>
<dbReference type="PANTHER" id="PTHR36109">
    <property type="entry name" value="MEMBRANE PROTEIN-RELATED"/>
    <property type="match status" value="1"/>
</dbReference>
<evidence type="ECO:0000313" key="5">
    <source>
        <dbReference type="Proteomes" id="UP001156856"/>
    </source>
</evidence>
<sequence length="240" mass="23896">MATRAITALFDDYDDAARAVDKLEAEGIPHGAISIVASNADDRHAGRLSAEPARRSDAEESDAADGAGTGATLGTVLGGGAGLLAGLGLLAIPGVGPVVAAGWLVATVTGAGVGAATGGLLGALTGAGLSEHEAETYAEGVRRGGTLVTVRAEEAQADRVTAILDRHGSIDVDERAQDWQAQGWTAGGLRSATEEIGSTAVGAAASTTTGLDTESGHTLYPEDRPGEAPPVPRQTPGSVR</sequence>
<reference evidence="3" key="1">
    <citation type="journal article" date="2014" name="Int. J. Syst. Evol. Microbiol.">
        <title>Complete genome of a new Firmicutes species belonging to the dominant human colonic microbiota ('Ruminococcus bicirculans') reveals two chromosomes and a selective capacity to utilize plant glucans.</title>
        <authorList>
            <consortium name="NISC Comparative Sequencing Program"/>
            <person name="Wegmann U."/>
            <person name="Louis P."/>
            <person name="Goesmann A."/>
            <person name="Henrissat B."/>
            <person name="Duncan S.H."/>
            <person name="Flint H.J."/>
        </authorList>
    </citation>
    <scope>NUCLEOTIDE SEQUENCE</scope>
    <source>
        <strain evidence="3">NBRC 107715</strain>
    </source>
</reference>
<dbReference type="InterPro" id="IPR052948">
    <property type="entry name" value="Low_temp-induced_all0457"/>
</dbReference>